<dbReference type="Proteomes" id="UP000001108">
    <property type="component" value="Chromosome"/>
</dbReference>
<evidence type="ECO:0000313" key="7">
    <source>
        <dbReference type="Proteomes" id="UP000001108"/>
    </source>
</evidence>
<dbReference type="SUPFAM" id="SSF52833">
    <property type="entry name" value="Thioredoxin-like"/>
    <property type="match status" value="2"/>
</dbReference>
<dbReference type="InterPro" id="IPR013766">
    <property type="entry name" value="Thioredoxin_domain"/>
</dbReference>
<keyword evidence="4" id="KW-0676">Redox-active center</keyword>
<dbReference type="CDD" id="cd02947">
    <property type="entry name" value="TRX_family"/>
    <property type="match status" value="2"/>
</dbReference>
<dbReference type="PATRIC" id="fig|366394.8.peg.4772"/>
<keyword evidence="1" id="KW-0813">Transport</keyword>
<dbReference type="eggNOG" id="COG3118">
    <property type="taxonomic scope" value="Bacteria"/>
</dbReference>
<organism evidence="6 7">
    <name type="scientific">Sinorhizobium medicae (strain WSM419)</name>
    <name type="common">Ensifer medicae</name>
    <dbReference type="NCBI Taxonomy" id="366394"/>
    <lineage>
        <taxon>Bacteria</taxon>
        <taxon>Pseudomonadati</taxon>
        <taxon>Pseudomonadota</taxon>
        <taxon>Alphaproteobacteria</taxon>
        <taxon>Hyphomicrobiales</taxon>
        <taxon>Rhizobiaceae</taxon>
        <taxon>Sinorhizobium/Ensifer group</taxon>
        <taxon>Sinorhizobium</taxon>
    </lineage>
</organism>
<dbReference type="PANTHER" id="PTHR45663:SF11">
    <property type="entry name" value="GEO12009P1"/>
    <property type="match status" value="1"/>
</dbReference>
<proteinExistence type="predicted"/>
<evidence type="ECO:0000313" key="6">
    <source>
        <dbReference type="EMBL" id="ABR60470.1"/>
    </source>
</evidence>
<dbReference type="HOGENOM" id="CLU_1184427_0_0_5"/>
<dbReference type="PANTHER" id="PTHR45663">
    <property type="entry name" value="GEO12009P1"/>
    <property type="match status" value="1"/>
</dbReference>
<dbReference type="InterPro" id="IPR017937">
    <property type="entry name" value="Thioredoxin_CS"/>
</dbReference>
<protein>
    <submittedName>
        <fullName evidence="6">Thioredoxin domain</fullName>
    </submittedName>
</protein>
<keyword evidence="2" id="KW-0249">Electron transport</keyword>
<reference evidence="6 7" key="2">
    <citation type="journal article" date="2010" name="Stand. Genomic Sci.">
        <title>Complete genome sequence of the Medicago microsymbiont Ensifer (Sinorhizobium) medicae strain WSM419.</title>
        <authorList>
            <person name="Reeve W."/>
            <person name="Chain P."/>
            <person name="O'Hara G."/>
            <person name="Ardley J."/>
            <person name="Nandesena K."/>
            <person name="Brau L."/>
            <person name="Tiwari R."/>
            <person name="Malfatti S."/>
            <person name="Kiss H."/>
            <person name="Lapidus A."/>
            <person name="Copeland A."/>
            <person name="Nolan M."/>
            <person name="Land M."/>
            <person name="Hauser L."/>
            <person name="Chang Y.J."/>
            <person name="Ivanova N."/>
            <person name="Mavromatis K."/>
            <person name="Markowitz V."/>
            <person name="Kyrpides N."/>
            <person name="Gollagher M."/>
            <person name="Yates R."/>
            <person name="Dilworth M."/>
            <person name="Howieson J."/>
        </authorList>
    </citation>
    <scope>NUCLEOTIDE SEQUENCE [LARGE SCALE GENOMIC DNA]</scope>
    <source>
        <strain evidence="6 7">WSM419</strain>
    </source>
</reference>
<gene>
    <name evidence="6" type="ordered locus">Smed_1632</name>
</gene>
<evidence type="ECO:0000256" key="1">
    <source>
        <dbReference type="ARBA" id="ARBA00022448"/>
    </source>
</evidence>
<dbReference type="OrthoDB" id="9790390at2"/>
<name>A6U9Z0_SINMW</name>
<dbReference type="STRING" id="366394.Smed_1632"/>
<keyword evidence="3" id="KW-1015">Disulfide bond</keyword>
<reference evidence="7" key="1">
    <citation type="submission" date="2007-06" db="EMBL/GenBank/DDBJ databases">
        <title>Complete sequence of Sinorhizobium medicae WSM419 chromosome.</title>
        <authorList>
            <consortium name="US DOE Joint Genome Institute"/>
            <person name="Copeland A."/>
            <person name="Lucas S."/>
            <person name="Lapidus A."/>
            <person name="Barry K."/>
            <person name="Glavina del Rio T."/>
            <person name="Dalin E."/>
            <person name="Tice H."/>
            <person name="Pitluck S."/>
            <person name="Chain P."/>
            <person name="Malfatti S."/>
            <person name="Shin M."/>
            <person name="Vergez L."/>
            <person name="Schmutz J."/>
            <person name="Larimer F."/>
            <person name="Land M."/>
            <person name="Hauser L."/>
            <person name="Kyrpides N."/>
            <person name="Mikhailova N."/>
            <person name="Reeve W.G."/>
            <person name="Richardson P."/>
        </authorList>
    </citation>
    <scope>NUCLEOTIDE SEQUENCE [LARGE SCALE GENOMIC DNA]</scope>
    <source>
        <strain evidence="7">WSM419</strain>
    </source>
</reference>
<dbReference type="EMBL" id="CP000738">
    <property type="protein sequence ID" value="ABR60470.1"/>
    <property type="molecule type" value="Genomic_DNA"/>
</dbReference>
<dbReference type="PROSITE" id="PS00194">
    <property type="entry name" value="THIOREDOXIN_1"/>
    <property type="match status" value="1"/>
</dbReference>
<dbReference type="GO" id="GO:0015035">
    <property type="term" value="F:protein-disulfide reductase activity"/>
    <property type="evidence" value="ECO:0007669"/>
    <property type="project" value="TreeGrafter"/>
</dbReference>
<dbReference type="PROSITE" id="PS51352">
    <property type="entry name" value="THIOREDOXIN_2"/>
    <property type="match status" value="1"/>
</dbReference>
<evidence type="ECO:0000256" key="4">
    <source>
        <dbReference type="ARBA" id="ARBA00023284"/>
    </source>
</evidence>
<dbReference type="Gene3D" id="3.40.30.10">
    <property type="entry name" value="Glutaredoxin"/>
    <property type="match status" value="2"/>
</dbReference>
<dbReference type="InterPro" id="IPR036249">
    <property type="entry name" value="Thioredoxin-like_sf"/>
</dbReference>
<dbReference type="Pfam" id="PF00085">
    <property type="entry name" value="Thioredoxin"/>
    <property type="match status" value="2"/>
</dbReference>
<evidence type="ECO:0000259" key="5">
    <source>
        <dbReference type="PROSITE" id="PS51352"/>
    </source>
</evidence>
<dbReference type="KEGG" id="smd:Smed_1632"/>
<accession>A6U9Z0</accession>
<sequence>MNTTTPDEHPSAIVKVDTSNFSEEVLKPAEPVIAIFSFDGCGHCAIIAPLLEEIATELAGKVKIVKVSDTENPELAKQYGIYGFPMLALFKGGEVNDIFLGAAPPNIETKLRSWISKTVQTPKMNTTPEYPTAIVEGDVSAFPEEGLKSAEAVIVHFWGNRCPPFELIEPILEQVATELAGKVKVIKLNIGENRDFATQYGVDGFPMLAMFKGGEVAGIYDGGSLGSWISHAMA</sequence>
<dbReference type="AlphaFoldDB" id="A6U9Z0"/>
<evidence type="ECO:0000256" key="2">
    <source>
        <dbReference type="ARBA" id="ARBA00022982"/>
    </source>
</evidence>
<dbReference type="GO" id="GO:0005737">
    <property type="term" value="C:cytoplasm"/>
    <property type="evidence" value="ECO:0007669"/>
    <property type="project" value="TreeGrafter"/>
</dbReference>
<evidence type="ECO:0000256" key="3">
    <source>
        <dbReference type="ARBA" id="ARBA00023157"/>
    </source>
</evidence>
<feature type="domain" description="Thioredoxin" evidence="5">
    <location>
        <begin position="1"/>
        <end position="152"/>
    </location>
</feature>